<reference evidence="7 8" key="1">
    <citation type="submission" date="2014-03" db="EMBL/GenBank/DDBJ databases">
        <title>Genomics of Bifidobacteria.</title>
        <authorList>
            <person name="Ventura M."/>
            <person name="Milani C."/>
            <person name="Lugli G.A."/>
        </authorList>
    </citation>
    <scope>NUCLEOTIDE SEQUENCE [LARGE SCALE GENOMIC DNA]</scope>
    <source>
        <strain evidence="7 8">DSM 23973</strain>
    </source>
</reference>
<dbReference type="AlphaFoldDB" id="A0A087A5D8"/>
<proteinExistence type="inferred from homology"/>
<dbReference type="Gene3D" id="3.90.1150.10">
    <property type="entry name" value="Aspartate Aminotransferase, domain 1"/>
    <property type="match status" value="1"/>
</dbReference>
<comment type="similarity">
    <text evidence="5">Belongs to the class-II pyridoxal-phosphate-dependent aminotransferase family. MalY/PatB cystathionine beta-lyase subfamily.</text>
</comment>
<dbReference type="EC" id="4.4.1.13" evidence="2"/>
<dbReference type="InterPro" id="IPR004839">
    <property type="entry name" value="Aminotransferase_I/II_large"/>
</dbReference>
<dbReference type="SUPFAM" id="SSF53383">
    <property type="entry name" value="PLP-dependent transferases"/>
    <property type="match status" value="1"/>
</dbReference>
<evidence type="ECO:0000256" key="3">
    <source>
        <dbReference type="ARBA" id="ARBA00022898"/>
    </source>
</evidence>
<organism evidence="7 8">
    <name type="scientific">Bifidobacterium callitrichos DSM 23973</name>
    <dbReference type="NCBI Taxonomy" id="1437609"/>
    <lineage>
        <taxon>Bacteria</taxon>
        <taxon>Bacillati</taxon>
        <taxon>Actinomycetota</taxon>
        <taxon>Actinomycetes</taxon>
        <taxon>Bifidobacteriales</taxon>
        <taxon>Bifidobacteriaceae</taxon>
        <taxon>Bifidobacterium</taxon>
    </lineage>
</organism>
<evidence type="ECO:0000256" key="5">
    <source>
        <dbReference type="ARBA" id="ARBA00037974"/>
    </source>
</evidence>
<dbReference type="CDD" id="cd00609">
    <property type="entry name" value="AAT_like"/>
    <property type="match status" value="1"/>
</dbReference>
<keyword evidence="3" id="KW-0663">Pyridoxal phosphate</keyword>
<dbReference type="STRING" id="1437609.BCAL_1933"/>
<dbReference type="InterPro" id="IPR051798">
    <property type="entry name" value="Class-II_PLP-Dep_Aminotrans"/>
</dbReference>
<feature type="domain" description="Aminotransferase class I/classII large" evidence="6">
    <location>
        <begin position="21"/>
        <end position="368"/>
    </location>
</feature>
<keyword evidence="7" id="KW-0032">Aminotransferase</keyword>
<dbReference type="InterPro" id="IPR015421">
    <property type="entry name" value="PyrdxlP-dep_Trfase_major"/>
</dbReference>
<comment type="caution">
    <text evidence="7">The sequence shown here is derived from an EMBL/GenBank/DDBJ whole genome shotgun (WGS) entry which is preliminary data.</text>
</comment>
<dbReference type="GO" id="GO:0030170">
    <property type="term" value="F:pyridoxal phosphate binding"/>
    <property type="evidence" value="ECO:0007669"/>
    <property type="project" value="InterPro"/>
</dbReference>
<name>A0A087A5D8_9BIFI</name>
<protein>
    <recommendedName>
        <fullName evidence="2">cysteine-S-conjugate beta-lyase</fullName>
        <ecNumber evidence="2">4.4.1.13</ecNumber>
    </recommendedName>
</protein>
<keyword evidence="7" id="KW-0808">Transferase</keyword>
<dbReference type="OrthoDB" id="3224382at2"/>
<evidence type="ECO:0000313" key="7">
    <source>
        <dbReference type="EMBL" id="KFI53988.1"/>
    </source>
</evidence>
<dbReference type="Gene3D" id="3.40.640.10">
    <property type="entry name" value="Type I PLP-dependent aspartate aminotransferase-like (Major domain)"/>
    <property type="match status" value="1"/>
</dbReference>
<dbReference type="PANTHER" id="PTHR43525">
    <property type="entry name" value="PROTEIN MALY"/>
    <property type="match status" value="1"/>
</dbReference>
<evidence type="ECO:0000256" key="2">
    <source>
        <dbReference type="ARBA" id="ARBA00012224"/>
    </source>
</evidence>
<keyword evidence="4 7" id="KW-0456">Lyase</keyword>
<dbReference type="Pfam" id="PF00155">
    <property type="entry name" value="Aminotran_1_2"/>
    <property type="match status" value="1"/>
</dbReference>
<dbReference type="Proteomes" id="UP000029072">
    <property type="component" value="Unassembled WGS sequence"/>
</dbReference>
<evidence type="ECO:0000256" key="4">
    <source>
        <dbReference type="ARBA" id="ARBA00023239"/>
    </source>
</evidence>
<dbReference type="GO" id="GO:0008483">
    <property type="term" value="F:transaminase activity"/>
    <property type="evidence" value="ECO:0007669"/>
    <property type="project" value="UniProtKB-KW"/>
</dbReference>
<dbReference type="GO" id="GO:0047804">
    <property type="term" value="F:cysteine-S-conjugate beta-lyase activity"/>
    <property type="evidence" value="ECO:0007669"/>
    <property type="project" value="UniProtKB-EC"/>
</dbReference>
<dbReference type="eggNOG" id="COG1168">
    <property type="taxonomic scope" value="Bacteria"/>
</dbReference>
<evidence type="ECO:0000256" key="1">
    <source>
        <dbReference type="ARBA" id="ARBA00001933"/>
    </source>
</evidence>
<dbReference type="InterPro" id="IPR015422">
    <property type="entry name" value="PyrdxlP-dep_Trfase_small"/>
</dbReference>
<evidence type="ECO:0000313" key="8">
    <source>
        <dbReference type="Proteomes" id="UP000029072"/>
    </source>
</evidence>
<dbReference type="EMBL" id="JGYS01000012">
    <property type="protein sequence ID" value="KFI53988.1"/>
    <property type="molecule type" value="Genomic_DNA"/>
</dbReference>
<evidence type="ECO:0000259" key="6">
    <source>
        <dbReference type="Pfam" id="PF00155"/>
    </source>
</evidence>
<gene>
    <name evidence="7" type="ORF">BCAL_1933</name>
</gene>
<sequence length="375" mass="42425">MAPGAPMPGFDAIPMWVADMNFATAPSITRAIARRLEHPMFGYFEPTDQYFDAIIDWQARRNDVKGLRPEHIGYENGVLGGLVSALRAFAAPGESILVHSPTYIGFTHAIEGTGYRIEHSPLKRDADGVWRMDYEDMDRRLKAGNIHVAVFCSPHNPTGRVWEREEIERAMEVYRANECVVISDEIWSDLILDAHHHIPTQSVSEDARNRTIALYAPSKTFNLAGLIGSYHIVYDRYLRDRLESSGARTGYNHMNVLSMHALIGAYSEDGEAWLDELLKVLSHNLRTGFEYFDAIKGVELARPQGTYMLFLDCSGWCRTHGLTMDELLRQGWDVGVAWQDGRPFGGSHTVRMNFALPLTRVEEALKRLDEHVFVS</sequence>
<dbReference type="PANTHER" id="PTHR43525:SF1">
    <property type="entry name" value="PROTEIN MALY"/>
    <property type="match status" value="1"/>
</dbReference>
<comment type="cofactor">
    <cofactor evidence="1">
        <name>pyridoxal 5'-phosphate</name>
        <dbReference type="ChEBI" id="CHEBI:597326"/>
    </cofactor>
</comment>
<dbReference type="InterPro" id="IPR015424">
    <property type="entry name" value="PyrdxlP-dep_Trfase"/>
</dbReference>
<accession>A0A087A5D8</accession>